<proteinExistence type="predicted"/>
<comment type="caution">
    <text evidence="1">The sequence shown here is derived from an EMBL/GenBank/DDBJ whole genome shotgun (WGS) entry which is preliminary data.</text>
</comment>
<keyword evidence="2" id="KW-1185">Reference proteome</keyword>
<protein>
    <submittedName>
        <fullName evidence="1">Uncharacterized protein</fullName>
    </submittedName>
</protein>
<name>A0ACC4AMK4_POPAL</name>
<accession>A0ACC4AMK4</accession>
<evidence type="ECO:0000313" key="2">
    <source>
        <dbReference type="Proteomes" id="UP000309997"/>
    </source>
</evidence>
<dbReference type="EMBL" id="RCHU02000017">
    <property type="protein sequence ID" value="KAL3567445.1"/>
    <property type="molecule type" value="Genomic_DNA"/>
</dbReference>
<gene>
    <name evidence="1" type="ORF">D5086_030096</name>
</gene>
<sequence>MEEARVVDSSPIFNKKTRWSEKSLNKEEAKWSNHKMDTEKAPPGQTMSSWFSFHPGLQEKLFNQGTVRPIWLN</sequence>
<dbReference type="Proteomes" id="UP000309997">
    <property type="component" value="Unassembled WGS sequence"/>
</dbReference>
<organism evidence="1 2">
    <name type="scientific">Populus alba</name>
    <name type="common">White poplar</name>
    <dbReference type="NCBI Taxonomy" id="43335"/>
    <lineage>
        <taxon>Eukaryota</taxon>
        <taxon>Viridiplantae</taxon>
        <taxon>Streptophyta</taxon>
        <taxon>Embryophyta</taxon>
        <taxon>Tracheophyta</taxon>
        <taxon>Spermatophyta</taxon>
        <taxon>Magnoliopsida</taxon>
        <taxon>eudicotyledons</taxon>
        <taxon>Gunneridae</taxon>
        <taxon>Pentapetalae</taxon>
        <taxon>rosids</taxon>
        <taxon>fabids</taxon>
        <taxon>Malpighiales</taxon>
        <taxon>Salicaceae</taxon>
        <taxon>Saliceae</taxon>
        <taxon>Populus</taxon>
    </lineage>
</organism>
<evidence type="ECO:0000313" key="1">
    <source>
        <dbReference type="EMBL" id="KAL3567445.1"/>
    </source>
</evidence>
<reference evidence="1 2" key="1">
    <citation type="journal article" date="2024" name="Plant Biotechnol. J.">
        <title>Genome and CRISPR/Cas9 system of a widespread forest tree (Populus alba) in the world.</title>
        <authorList>
            <person name="Liu Y.J."/>
            <person name="Jiang P.F."/>
            <person name="Han X.M."/>
            <person name="Li X.Y."/>
            <person name="Wang H.M."/>
            <person name="Wang Y.J."/>
            <person name="Wang X.X."/>
            <person name="Zeng Q.Y."/>
        </authorList>
    </citation>
    <scope>NUCLEOTIDE SEQUENCE [LARGE SCALE GENOMIC DNA]</scope>
    <source>
        <strain evidence="2">cv. PAL-ZL1</strain>
    </source>
</reference>